<dbReference type="GO" id="GO:0003924">
    <property type="term" value="F:GTPase activity"/>
    <property type="evidence" value="ECO:0007669"/>
    <property type="project" value="UniProtKB-UniRule"/>
</dbReference>
<feature type="binding site" evidence="6">
    <location>
        <begin position="85"/>
        <end position="89"/>
    </location>
    <ligand>
        <name>GTP</name>
        <dbReference type="ChEBI" id="CHEBI:37565"/>
    </ligand>
</feature>
<feature type="binding site" evidence="6">
    <location>
        <begin position="149"/>
        <end position="152"/>
    </location>
    <ligand>
        <name>GTP</name>
        <dbReference type="ChEBI" id="CHEBI:37565"/>
    </ligand>
</feature>
<dbReference type="InterPro" id="IPR005662">
    <property type="entry name" value="GTPase_Era-like"/>
</dbReference>
<protein>
    <recommendedName>
        <fullName evidence="2 6">GTPase Era</fullName>
    </recommendedName>
</protein>
<dbReference type="HOGENOM" id="CLU_038009_1_2_0"/>
<dbReference type="Pfam" id="PF07650">
    <property type="entry name" value="KH_2"/>
    <property type="match status" value="1"/>
</dbReference>
<dbReference type="InterPro" id="IPR015946">
    <property type="entry name" value="KH_dom-like_a/b"/>
</dbReference>
<dbReference type="PANTHER" id="PTHR42698">
    <property type="entry name" value="GTPASE ERA"/>
    <property type="match status" value="1"/>
</dbReference>
<keyword evidence="6" id="KW-0699">rRNA-binding</keyword>
<dbReference type="EMBL" id="CP007139">
    <property type="protein sequence ID" value="AIE87079.1"/>
    <property type="molecule type" value="Genomic_DNA"/>
</dbReference>
<dbReference type="GO" id="GO:0005525">
    <property type="term" value="F:GTP binding"/>
    <property type="evidence" value="ECO:0007669"/>
    <property type="project" value="UniProtKB-UniRule"/>
</dbReference>
<feature type="region of interest" description="G3" evidence="7">
    <location>
        <begin position="85"/>
        <end position="88"/>
    </location>
</feature>
<dbReference type="InterPro" id="IPR004044">
    <property type="entry name" value="KH_dom_type_2"/>
</dbReference>
<comment type="function">
    <text evidence="6">An essential GTPase that binds both GDP and GTP, with rapid nucleotide exchange. Plays a role in 16S rRNA processing and 30S ribosomal subunit biogenesis and possibly also in cell cycle regulation and energy metabolism.</text>
</comment>
<dbReference type="GO" id="GO:0070181">
    <property type="term" value="F:small ribosomal subunit rRNA binding"/>
    <property type="evidence" value="ECO:0007669"/>
    <property type="project" value="UniProtKB-UniRule"/>
</dbReference>
<dbReference type="HAMAP" id="MF_00367">
    <property type="entry name" value="GTPase_Era"/>
    <property type="match status" value="1"/>
</dbReference>
<dbReference type="GO" id="GO:0005829">
    <property type="term" value="C:cytosol"/>
    <property type="evidence" value="ECO:0007669"/>
    <property type="project" value="TreeGrafter"/>
</dbReference>
<evidence type="ECO:0000313" key="12">
    <source>
        <dbReference type="EMBL" id="AIE87079.1"/>
    </source>
</evidence>
<dbReference type="InterPro" id="IPR027417">
    <property type="entry name" value="P-loop_NTPase"/>
</dbReference>
<dbReference type="CDD" id="cd04163">
    <property type="entry name" value="Era"/>
    <property type="match status" value="1"/>
</dbReference>
<keyword evidence="5 6" id="KW-0342">GTP-binding</keyword>
<gene>
    <name evidence="6" type="primary">era</name>
    <name evidence="12" type="ORF">OP10G_3711</name>
</gene>
<feature type="domain" description="KH type-2" evidence="10">
    <location>
        <begin position="232"/>
        <end position="308"/>
    </location>
</feature>
<dbReference type="PROSITE" id="PS50823">
    <property type="entry name" value="KH_TYPE_2"/>
    <property type="match status" value="1"/>
</dbReference>
<dbReference type="PRINTS" id="PR00449">
    <property type="entry name" value="RASTRNSFRMNG"/>
</dbReference>
<accession>A0A068NYM4</accession>
<dbReference type="CDD" id="cd22534">
    <property type="entry name" value="KH-II_Era"/>
    <property type="match status" value="1"/>
</dbReference>
<proteinExistence type="inferred from homology"/>
<dbReference type="InterPro" id="IPR009019">
    <property type="entry name" value="KH_sf_prok-type"/>
</dbReference>
<dbReference type="STRING" id="661478.OP10G_3711"/>
<sequence>MTDNEAIPPIEQPVEASPPTPNAQRPTPFRSGYVTLIGKPNVGKSTLLNHIVGQKVSIVSNKPQTTRRRVIGIAHGPGYEAAFIDTPGVHEAHTQLGKQMIEQAQMSLADINLVVYVADGAHHPGDLDKLIAKMVKASEVKVPIILCMNKMDLLKAEDVVRNVEAYTGLLGITEDDYMLTTATQGHNVDKLMDMIVSRLPVGDPIYDEDEFTDQSSRFLAAELVREKILIATRQEVPHSVAVMIEEWEDEGDLTRIGASILVEKVSQRGILIGKQGQFLKKIGTEARAEIEELLGHRVHLDLHVKVSEGWRMNPRILRELEYSE</sequence>
<dbReference type="InterPro" id="IPR006073">
    <property type="entry name" value="GTP-bd"/>
</dbReference>
<evidence type="ECO:0000256" key="8">
    <source>
        <dbReference type="RuleBase" id="RU003761"/>
    </source>
</evidence>
<dbReference type="NCBIfam" id="NF000908">
    <property type="entry name" value="PRK00089.1"/>
    <property type="match status" value="1"/>
</dbReference>
<keyword evidence="13" id="KW-1185">Reference proteome</keyword>
<keyword evidence="6" id="KW-0690">Ribosome biogenesis</keyword>
<evidence type="ECO:0000256" key="9">
    <source>
        <dbReference type="SAM" id="MobiDB-lite"/>
    </source>
</evidence>
<dbReference type="RefSeq" id="WP_025229000.1">
    <property type="nucleotide sequence ID" value="NZ_CP007139.1"/>
</dbReference>
<feature type="binding site" evidence="6">
    <location>
        <begin position="38"/>
        <end position="45"/>
    </location>
    <ligand>
        <name>GTP</name>
        <dbReference type="ChEBI" id="CHEBI:37565"/>
    </ligand>
</feature>
<dbReference type="AlphaFoldDB" id="A0A068NYM4"/>
<dbReference type="PROSITE" id="PS51713">
    <property type="entry name" value="G_ERA"/>
    <property type="match status" value="1"/>
</dbReference>
<dbReference type="GO" id="GO:0000028">
    <property type="term" value="P:ribosomal small subunit assembly"/>
    <property type="evidence" value="ECO:0007669"/>
    <property type="project" value="TreeGrafter"/>
</dbReference>
<dbReference type="GO" id="GO:0043024">
    <property type="term" value="F:ribosomal small subunit binding"/>
    <property type="evidence" value="ECO:0007669"/>
    <property type="project" value="TreeGrafter"/>
</dbReference>
<dbReference type="KEGG" id="fgi:OP10G_3711"/>
<dbReference type="NCBIfam" id="TIGR00231">
    <property type="entry name" value="small_GTP"/>
    <property type="match status" value="1"/>
</dbReference>
<dbReference type="GO" id="GO:0005886">
    <property type="term" value="C:plasma membrane"/>
    <property type="evidence" value="ECO:0007669"/>
    <property type="project" value="UniProtKB-SubCell"/>
</dbReference>
<dbReference type="SUPFAM" id="SSF54814">
    <property type="entry name" value="Prokaryotic type KH domain (KH-domain type II)"/>
    <property type="match status" value="1"/>
</dbReference>
<evidence type="ECO:0000256" key="3">
    <source>
        <dbReference type="ARBA" id="ARBA00022741"/>
    </source>
</evidence>
<dbReference type="PANTHER" id="PTHR42698:SF1">
    <property type="entry name" value="GTPASE ERA, MITOCHONDRIAL"/>
    <property type="match status" value="1"/>
</dbReference>
<keyword evidence="6" id="KW-0963">Cytoplasm</keyword>
<organism evidence="12 13">
    <name type="scientific">Fimbriimonas ginsengisoli Gsoil 348</name>
    <dbReference type="NCBI Taxonomy" id="661478"/>
    <lineage>
        <taxon>Bacteria</taxon>
        <taxon>Bacillati</taxon>
        <taxon>Armatimonadota</taxon>
        <taxon>Fimbriimonadia</taxon>
        <taxon>Fimbriimonadales</taxon>
        <taxon>Fimbriimonadaceae</taxon>
        <taxon>Fimbriimonas</taxon>
    </lineage>
</organism>
<evidence type="ECO:0000259" key="10">
    <source>
        <dbReference type="PROSITE" id="PS50823"/>
    </source>
</evidence>
<dbReference type="eggNOG" id="COG1159">
    <property type="taxonomic scope" value="Bacteria"/>
</dbReference>
<comment type="subunit">
    <text evidence="6">Monomer.</text>
</comment>
<feature type="region of interest" description="G5" evidence="7">
    <location>
        <begin position="180"/>
        <end position="182"/>
    </location>
</feature>
<evidence type="ECO:0000256" key="7">
    <source>
        <dbReference type="PROSITE-ProRule" id="PRU01050"/>
    </source>
</evidence>
<comment type="subcellular location">
    <subcellularLocation>
        <location evidence="6">Cytoplasm</location>
    </subcellularLocation>
    <subcellularLocation>
        <location evidence="6">Cell membrane</location>
        <topology evidence="6">Peripheral membrane protein</topology>
    </subcellularLocation>
</comment>
<dbReference type="InterPro" id="IPR005225">
    <property type="entry name" value="Small_GTP-bd"/>
</dbReference>
<evidence type="ECO:0000256" key="2">
    <source>
        <dbReference type="ARBA" id="ARBA00020484"/>
    </source>
</evidence>
<keyword evidence="4 6" id="KW-0694">RNA-binding</keyword>
<dbReference type="SUPFAM" id="SSF52540">
    <property type="entry name" value="P-loop containing nucleoside triphosphate hydrolases"/>
    <property type="match status" value="1"/>
</dbReference>
<feature type="region of interest" description="G2" evidence="7">
    <location>
        <begin position="64"/>
        <end position="68"/>
    </location>
</feature>
<feature type="region of interest" description="G1" evidence="7">
    <location>
        <begin position="38"/>
        <end position="45"/>
    </location>
</feature>
<reference evidence="12 13" key="1">
    <citation type="journal article" date="2014" name="PLoS ONE">
        <title>The first complete genome sequence of the class fimbriimonadia in the phylum armatimonadetes.</title>
        <authorList>
            <person name="Hu Z.Y."/>
            <person name="Wang Y.Z."/>
            <person name="Im W.T."/>
            <person name="Wang S.Y."/>
            <person name="Zhao G.P."/>
            <person name="Zheng H.J."/>
            <person name="Quan Z.X."/>
        </authorList>
    </citation>
    <scope>NUCLEOTIDE SEQUENCE [LARGE SCALE GENOMIC DNA]</scope>
    <source>
        <strain evidence="12">Gsoil 348</strain>
    </source>
</reference>
<evidence type="ECO:0000256" key="5">
    <source>
        <dbReference type="ARBA" id="ARBA00023134"/>
    </source>
</evidence>
<dbReference type="Gene3D" id="3.40.50.300">
    <property type="entry name" value="P-loop containing nucleotide triphosphate hydrolases"/>
    <property type="match status" value="1"/>
</dbReference>
<dbReference type="Pfam" id="PF01926">
    <property type="entry name" value="MMR_HSR1"/>
    <property type="match status" value="1"/>
</dbReference>
<evidence type="ECO:0000256" key="4">
    <source>
        <dbReference type="ARBA" id="ARBA00022884"/>
    </source>
</evidence>
<dbReference type="FunFam" id="3.30.300.20:FF:000003">
    <property type="entry name" value="GTPase Era"/>
    <property type="match status" value="1"/>
</dbReference>
<keyword evidence="6" id="KW-0472">Membrane</keyword>
<dbReference type="InterPro" id="IPR030388">
    <property type="entry name" value="G_ERA_dom"/>
</dbReference>
<dbReference type="Gene3D" id="3.30.300.20">
    <property type="match status" value="1"/>
</dbReference>
<feature type="region of interest" description="G4" evidence="7">
    <location>
        <begin position="149"/>
        <end position="152"/>
    </location>
</feature>
<dbReference type="NCBIfam" id="TIGR00436">
    <property type="entry name" value="era"/>
    <property type="match status" value="1"/>
</dbReference>
<feature type="domain" description="Era-type G" evidence="11">
    <location>
        <begin position="30"/>
        <end position="201"/>
    </location>
</feature>
<feature type="region of interest" description="Disordered" evidence="9">
    <location>
        <begin position="1"/>
        <end position="29"/>
    </location>
</feature>
<name>A0A068NYM4_FIMGI</name>
<evidence type="ECO:0000256" key="6">
    <source>
        <dbReference type="HAMAP-Rule" id="MF_00367"/>
    </source>
</evidence>
<evidence type="ECO:0000313" key="13">
    <source>
        <dbReference type="Proteomes" id="UP000027982"/>
    </source>
</evidence>
<evidence type="ECO:0000256" key="1">
    <source>
        <dbReference type="ARBA" id="ARBA00007921"/>
    </source>
</evidence>
<evidence type="ECO:0000259" key="11">
    <source>
        <dbReference type="PROSITE" id="PS51713"/>
    </source>
</evidence>
<keyword evidence="6" id="KW-1003">Cell membrane</keyword>
<dbReference type="Proteomes" id="UP000027982">
    <property type="component" value="Chromosome"/>
</dbReference>
<keyword evidence="3 6" id="KW-0547">Nucleotide-binding</keyword>
<comment type="similarity">
    <text evidence="1 6 7 8">Belongs to the TRAFAC class TrmE-Era-EngA-EngB-Septin-like GTPase superfamily. Era GTPase family.</text>
</comment>
<dbReference type="OrthoDB" id="9805918at2"/>